<dbReference type="eggNOG" id="KOG4569">
    <property type="taxonomic scope" value="Eukaryota"/>
</dbReference>
<organism evidence="3 4">
    <name type="scientific">Capsella rubella</name>
    <dbReference type="NCBI Taxonomy" id="81985"/>
    <lineage>
        <taxon>Eukaryota</taxon>
        <taxon>Viridiplantae</taxon>
        <taxon>Streptophyta</taxon>
        <taxon>Embryophyta</taxon>
        <taxon>Tracheophyta</taxon>
        <taxon>Spermatophyta</taxon>
        <taxon>Magnoliopsida</taxon>
        <taxon>eudicotyledons</taxon>
        <taxon>Gunneridae</taxon>
        <taxon>Pentapetalae</taxon>
        <taxon>rosids</taxon>
        <taxon>malvids</taxon>
        <taxon>Brassicales</taxon>
        <taxon>Brassicaceae</taxon>
        <taxon>Camelineae</taxon>
        <taxon>Capsella</taxon>
    </lineage>
</organism>
<sequence length="427" mass="48258">MVLDLKGNPLDGKECFDGIYRRISAVISRKVPRKPEKSLTKKTHATASSLRFVANSDFVAFIKDLEHLNMGQKRWLFLLAVFACLLSFSCGRVLKFKSDDGRPVYNHTLAITLVEYTSAVYMSDLSELFTWTCERCNGLTKGFEVIEVIVDVEHCLQAYVGVAKDLNAIIIAFRGTQEHSIQNWVSDLFWKQLDLNYPDMPDAMVHHGFYSAYHNTTVRPAVLDAVKRAKKSYGANLEIMVTGHSMGGAMASFCALDLVVNEGEENVQVMTFGQPRVGNAAFSSYYSLLVPNTFRIIHDHDIVPHLPPYYHLFPQKTYHHFPTEVWVTELNILNIVIYGVEKVCDDTGEDPTCSRSVMGSSISDHLTYFGVELMGETWRQCNIVMMSHEMESYSRKDSKGNIFLSRTVPSTEIIETKSLSKTRISSQ</sequence>
<dbReference type="InterPro" id="IPR029058">
    <property type="entry name" value="AB_hydrolase_fold"/>
</dbReference>
<dbReference type="STRING" id="81985.R0GUW8"/>
<keyword evidence="1" id="KW-0378">Hydrolase</keyword>
<gene>
    <name evidence="3" type="ORF">CARUB_v10001025mg</name>
</gene>
<dbReference type="Gene3D" id="3.40.50.1820">
    <property type="entry name" value="alpha/beta hydrolase"/>
    <property type="match status" value="1"/>
</dbReference>
<protein>
    <recommendedName>
        <fullName evidence="2">Fungal lipase-type domain-containing protein</fullName>
    </recommendedName>
</protein>
<dbReference type="Pfam" id="PF01764">
    <property type="entry name" value="Lipase_3"/>
    <property type="match status" value="1"/>
</dbReference>
<dbReference type="InterPro" id="IPR051218">
    <property type="entry name" value="Sec_MonoDiacylglyc_Lipase"/>
</dbReference>
<proteinExistence type="predicted"/>
<dbReference type="AlphaFoldDB" id="R0GUW8"/>
<feature type="domain" description="Fungal lipase-type" evidence="2">
    <location>
        <begin position="170"/>
        <end position="309"/>
    </location>
</feature>
<keyword evidence="4" id="KW-1185">Reference proteome</keyword>
<dbReference type="SUPFAM" id="SSF53474">
    <property type="entry name" value="alpha/beta-Hydrolases"/>
    <property type="match status" value="1"/>
</dbReference>
<dbReference type="EMBL" id="KB870810">
    <property type="protein sequence ID" value="EOA20709.1"/>
    <property type="molecule type" value="Genomic_DNA"/>
</dbReference>
<dbReference type="PANTHER" id="PTHR45856:SF11">
    <property type="entry name" value="FUNGAL LIPASE-LIKE DOMAIN-CONTAINING PROTEIN"/>
    <property type="match status" value="1"/>
</dbReference>
<evidence type="ECO:0000259" key="2">
    <source>
        <dbReference type="Pfam" id="PF01764"/>
    </source>
</evidence>
<dbReference type="Proteomes" id="UP000029121">
    <property type="component" value="Unassembled WGS sequence"/>
</dbReference>
<reference evidence="4" key="1">
    <citation type="journal article" date="2013" name="Nat. Genet.">
        <title>The Capsella rubella genome and the genomic consequences of rapid mating system evolution.</title>
        <authorList>
            <person name="Slotte T."/>
            <person name="Hazzouri K.M."/>
            <person name="Agren J.A."/>
            <person name="Koenig D."/>
            <person name="Maumus F."/>
            <person name="Guo Y.L."/>
            <person name="Steige K."/>
            <person name="Platts A.E."/>
            <person name="Escobar J.S."/>
            <person name="Newman L.K."/>
            <person name="Wang W."/>
            <person name="Mandakova T."/>
            <person name="Vello E."/>
            <person name="Smith L.M."/>
            <person name="Henz S.R."/>
            <person name="Steffen J."/>
            <person name="Takuno S."/>
            <person name="Brandvain Y."/>
            <person name="Coop G."/>
            <person name="Andolfatto P."/>
            <person name="Hu T.T."/>
            <person name="Blanchette M."/>
            <person name="Clark R.M."/>
            <person name="Quesneville H."/>
            <person name="Nordborg M."/>
            <person name="Gaut B.S."/>
            <person name="Lysak M.A."/>
            <person name="Jenkins J."/>
            <person name="Grimwood J."/>
            <person name="Chapman J."/>
            <person name="Prochnik S."/>
            <person name="Shu S."/>
            <person name="Rokhsar D."/>
            <person name="Schmutz J."/>
            <person name="Weigel D."/>
            <person name="Wright S.I."/>
        </authorList>
    </citation>
    <scope>NUCLEOTIDE SEQUENCE [LARGE SCALE GENOMIC DNA]</scope>
    <source>
        <strain evidence="4">cv. Monte Gargano</strain>
    </source>
</reference>
<accession>R0GUW8</accession>
<name>R0GUW8_9BRAS</name>
<evidence type="ECO:0000313" key="3">
    <source>
        <dbReference type="EMBL" id="EOA20709.1"/>
    </source>
</evidence>
<dbReference type="GO" id="GO:0016787">
    <property type="term" value="F:hydrolase activity"/>
    <property type="evidence" value="ECO:0007669"/>
    <property type="project" value="UniProtKB-KW"/>
</dbReference>
<evidence type="ECO:0000256" key="1">
    <source>
        <dbReference type="ARBA" id="ARBA00022801"/>
    </source>
</evidence>
<dbReference type="CDD" id="cd00519">
    <property type="entry name" value="Lipase_3"/>
    <property type="match status" value="1"/>
</dbReference>
<evidence type="ECO:0000313" key="4">
    <source>
        <dbReference type="Proteomes" id="UP000029121"/>
    </source>
</evidence>
<dbReference type="GO" id="GO:0006629">
    <property type="term" value="P:lipid metabolic process"/>
    <property type="evidence" value="ECO:0007669"/>
    <property type="project" value="InterPro"/>
</dbReference>
<dbReference type="InterPro" id="IPR002921">
    <property type="entry name" value="Fungal_lipase-type"/>
</dbReference>
<dbReference type="PANTHER" id="PTHR45856">
    <property type="entry name" value="ALPHA/BETA-HYDROLASES SUPERFAMILY PROTEIN"/>
    <property type="match status" value="1"/>
</dbReference>